<gene>
    <name evidence="3" type="ORF">BTA35_0207720</name>
</gene>
<name>A0A1T1HDE4_OCELI</name>
<dbReference type="SUPFAM" id="SSF52540">
    <property type="entry name" value="P-loop containing nucleoside triphosphate hydrolases"/>
    <property type="match status" value="1"/>
</dbReference>
<evidence type="ECO:0000313" key="3">
    <source>
        <dbReference type="EMBL" id="OOV87874.1"/>
    </source>
</evidence>
<keyword evidence="4" id="KW-1185">Reference proteome</keyword>
<feature type="compositionally biased region" description="Polar residues" evidence="1">
    <location>
        <begin position="80"/>
        <end position="96"/>
    </location>
</feature>
<dbReference type="EMBL" id="MTSD02000002">
    <property type="protein sequence ID" value="OOV87874.1"/>
    <property type="molecule type" value="Genomic_DNA"/>
</dbReference>
<sequence>MKDFQLISTLHQGQNFTISRGIRHQDQQPVILKCIASGLSGSERQEAEQLLIHEQEILRNLTLDGITRPLGFYRDEQHSVDSGSQDSQSHNRSSPDNFGLFADHGGLALRILQQSRKMEWHQWLPIAIQITEALGRLHQQQVIHKQISPDNILLNPMINRIELIDFTRASRLQREQVSWQHSRIKPAMLPYIAPEQTGRINRSIDYRTDFYSLGVTLYELFTGRQPFQGKLSAQDPLELIHRHIAKQPPSPLEINPRLPEALAQIVLKLLAKDADQRYQSSHGISFDLQTCLQQWRENQQVEDFMLASHDLPERFVLPQKLYGRHDCIRQLNERYTETTQGQGGIVLISGYAGVGKSSLVYEIRQTVHEQKGHFISGKFGQFGHNRPYAAIVQALQSFIRQLLTEPKSRVNHSRSLITEALGHSAQVLIHLIPELELIIGPQPEAPRLAPAEEKNRFSRMFMRLLRAFACEESPLVMFLDDLHWADPSSIELLEALTKAQTGKYSGLSYLLLIGSYRDEELSSNQPLQQLLNKLRQHPDLSEKQRITELHLKPLNLAQIKAFLSDTLSYPVERCHELATICLLKTQGNPFFLGQFLTTLQDEGLIHSDKNGWHWDKAALKAQEMSDDVVGLMVNKIQQLDPATQKILKRASCIGNPFSLRTLAIVNRATHSDTASDLWPALAERLIIPLNDNYRIGSDINAEGIQYRFVHDRVQQAAYSLIQTQERGELHLEVGELLQQGLSEKEQYSRLFEITNHLNQAHEHLSPTRQRKLVEMNLRAGEQSRSAAAFGSAAEYFRQGLSLLDQLSSHDDYSQALRLTLSNHAAEAAYILSDFVSMQHHIRQVMGSDLPLQDKIRAYELQIQAHISLNQFDQALDTAYEVLALLGVTLPRNPDRRTLWLADIQSQLQLRKQPFSSIPELTELEDANIQAALPIMASMFGAIKFSSSGLRPIVMARQVQLTLSHGLSNASAQALAGYGGVLCGQYNRIHQGYELGKVALEIDRKRSSRLTHHKTLSLFDTYVRHWKEPLINTLPSLERAYQSGLECGDVEWSTYCIASFIQYQFALAENLDQVHPKLDRYLQQIIANGQKQSEYYSRYALQTLDNLRGVSRNPTELNGRYNQETTMLELHTRNHHRTAVCLHHFYKALVCYLFDQLEQAEYHCKACEEDIASISATYTSS</sequence>
<dbReference type="GO" id="GO:0004672">
    <property type="term" value="F:protein kinase activity"/>
    <property type="evidence" value="ECO:0007669"/>
    <property type="project" value="InterPro"/>
</dbReference>
<dbReference type="Gene3D" id="3.40.50.300">
    <property type="entry name" value="P-loop containing nucleotide triphosphate hydrolases"/>
    <property type="match status" value="1"/>
</dbReference>
<dbReference type="PANTHER" id="PTHR43642">
    <property type="entry name" value="HYBRID SIGNAL TRANSDUCTION HISTIDINE KINASE G"/>
    <property type="match status" value="1"/>
</dbReference>
<dbReference type="InterPro" id="IPR053159">
    <property type="entry name" value="Hybrid_Histidine_Kinase"/>
</dbReference>
<feature type="domain" description="Protein kinase" evidence="2">
    <location>
        <begin position="4"/>
        <end position="292"/>
    </location>
</feature>
<dbReference type="RefSeq" id="WP_078319226.1">
    <property type="nucleotide sequence ID" value="NZ_FXTS01000002.1"/>
</dbReference>
<dbReference type="SUPFAM" id="SSF56112">
    <property type="entry name" value="Protein kinase-like (PK-like)"/>
    <property type="match status" value="1"/>
</dbReference>
<evidence type="ECO:0000313" key="4">
    <source>
        <dbReference type="Proteomes" id="UP000190064"/>
    </source>
</evidence>
<evidence type="ECO:0000256" key="1">
    <source>
        <dbReference type="SAM" id="MobiDB-lite"/>
    </source>
</evidence>
<accession>A0A1T1HDE4</accession>
<dbReference type="AlphaFoldDB" id="A0A1T1HDE4"/>
<dbReference type="Pfam" id="PF13191">
    <property type="entry name" value="AAA_16"/>
    <property type="match status" value="1"/>
</dbReference>
<dbReference type="CDD" id="cd14014">
    <property type="entry name" value="STKc_PknB_like"/>
    <property type="match status" value="1"/>
</dbReference>
<dbReference type="STRING" id="966.BTA35_0207720"/>
<dbReference type="PROSITE" id="PS50011">
    <property type="entry name" value="PROTEIN_KINASE_DOM"/>
    <property type="match status" value="1"/>
</dbReference>
<evidence type="ECO:0000259" key="2">
    <source>
        <dbReference type="PROSITE" id="PS50011"/>
    </source>
</evidence>
<dbReference type="InterPro" id="IPR000719">
    <property type="entry name" value="Prot_kinase_dom"/>
</dbReference>
<dbReference type="InterPro" id="IPR027417">
    <property type="entry name" value="P-loop_NTPase"/>
</dbReference>
<dbReference type="PANTHER" id="PTHR43642:SF1">
    <property type="entry name" value="HYBRID SIGNAL TRANSDUCTION HISTIDINE KINASE G"/>
    <property type="match status" value="1"/>
</dbReference>
<feature type="region of interest" description="Disordered" evidence="1">
    <location>
        <begin position="77"/>
        <end position="97"/>
    </location>
</feature>
<dbReference type="InterPro" id="IPR041664">
    <property type="entry name" value="AAA_16"/>
</dbReference>
<dbReference type="GO" id="GO:0005524">
    <property type="term" value="F:ATP binding"/>
    <property type="evidence" value="ECO:0007669"/>
    <property type="project" value="InterPro"/>
</dbReference>
<reference evidence="3" key="1">
    <citation type="submission" date="2017-02" db="EMBL/GenBank/DDBJ databases">
        <title>Draft Genome Sequence of the Salt Water Bacterium Oceanospirillum linum ATCC 11336.</title>
        <authorList>
            <person name="Trachtenberg A.M."/>
            <person name="Carney J.G."/>
            <person name="Linnane J.D."/>
            <person name="Rheaume B.A."/>
            <person name="Pitts N.L."/>
            <person name="Mykles D.L."/>
            <person name="Maclea K.S."/>
        </authorList>
    </citation>
    <scope>NUCLEOTIDE SEQUENCE [LARGE SCALE GENOMIC DNA]</scope>
    <source>
        <strain evidence="3">ATCC 11336</strain>
    </source>
</reference>
<dbReference type="Proteomes" id="UP000190064">
    <property type="component" value="Unassembled WGS sequence"/>
</dbReference>
<dbReference type="Pfam" id="PF00069">
    <property type="entry name" value="Pkinase"/>
    <property type="match status" value="1"/>
</dbReference>
<protein>
    <recommendedName>
        <fullName evidence="2">Protein kinase domain-containing protein</fullName>
    </recommendedName>
</protein>
<proteinExistence type="predicted"/>
<dbReference type="Gene3D" id="1.10.510.10">
    <property type="entry name" value="Transferase(Phosphotransferase) domain 1"/>
    <property type="match status" value="1"/>
</dbReference>
<comment type="caution">
    <text evidence="3">The sequence shown here is derived from an EMBL/GenBank/DDBJ whole genome shotgun (WGS) entry which is preliminary data.</text>
</comment>
<dbReference type="InterPro" id="IPR011009">
    <property type="entry name" value="Kinase-like_dom_sf"/>
</dbReference>
<organism evidence="3 4">
    <name type="scientific">Oceanospirillum linum</name>
    <dbReference type="NCBI Taxonomy" id="966"/>
    <lineage>
        <taxon>Bacteria</taxon>
        <taxon>Pseudomonadati</taxon>
        <taxon>Pseudomonadota</taxon>
        <taxon>Gammaproteobacteria</taxon>
        <taxon>Oceanospirillales</taxon>
        <taxon>Oceanospirillaceae</taxon>
        <taxon>Oceanospirillum</taxon>
    </lineage>
</organism>